<proteinExistence type="predicted"/>
<dbReference type="STRING" id="361279.SAMN05421663_104165"/>
<keyword evidence="2" id="KW-1185">Reference proteome</keyword>
<accession>A0A1G6PKB2</accession>
<protein>
    <submittedName>
        <fullName evidence="1">Uncharacterized protein</fullName>
    </submittedName>
</protein>
<evidence type="ECO:0000313" key="2">
    <source>
        <dbReference type="Proteomes" id="UP000198666"/>
    </source>
</evidence>
<dbReference type="Proteomes" id="UP000198666">
    <property type="component" value="Unassembled WGS sequence"/>
</dbReference>
<organism evidence="1 2">
    <name type="scientific">Terribacillus halophilus</name>
    <dbReference type="NCBI Taxonomy" id="361279"/>
    <lineage>
        <taxon>Bacteria</taxon>
        <taxon>Bacillati</taxon>
        <taxon>Bacillota</taxon>
        <taxon>Bacilli</taxon>
        <taxon>Bacillales</taxon>
        <taxon>Bacillaceae</taxon>
        <taxon>Terribacillus</taxon>
    </lineage>
</organism>
<evidence type="ECO:0000313" key="1">
    <source>
        <dbReference type="EMBL" id="SDC80670.1"/>
    </source>
</evidence>
<dbReference type="EMBL" id="FMZB01000004">
    <property type="protein sequence ID" value="SDC80670.1"/>
    <property type="molecule type" value="Genomic_DNA"/>
</dbReference>
<name>A0A1G6PKB2_9BACI</name>
<gene>
    <name evidence="1" type="ORF">SAMN05421663_104165</name>
</gene>
<sequence>MREITNHDLFYCYSRKLSDYIYDHSKILPLTIAINPKSNNPFSLYAKSEKLQKALDDYKLQSVTK</sequence>
<dbReference type="AlphaFoldDB" id="A0A1G6PKB2"/>
<reference evidence="2" key="1">
    <citation type="submission" date="2016-10" db="EMBL/GenBank/DDBJ databases">
        <authorList>
            <person name="Varghese N."/>
            <person name="Submissions S."/>
        </authorList>
    </citation>
    <scope>NUCLEOTIDE SEQUENCE [LARGE SCALE GENOMIC DNA]</scope>
    <source>
        <strain evidence="2">DSM 21620</strain>
    </source>
</reference>